<dbReference type="SUPFAM" id="SSF53244">
    <property type="entry name" value="MurD-like peptide ligases, peptide-binding domain"/>
    <property type="match status" value="1"/>
</dbReference>
<dbReference type="GO" id="GO:0008360">
    <property type="term" value="P:regulation of cell shape"/>
    <property type="evidence" value="ECO:0007669"/>
    <property type="project" value="UniProtKB-KW"/>
</dbReference>
<evidence type="ECO:0000313" key="10">
    <source>
        <dbReference type="EMBL" id="ADY57897.1"/>
    </source>
</evidence>
<dbReference type="eggNOG" id="COG0771">
    <property type="taxonomic scope" value="Bacteria"/>
</dbReference>
<dbReference type="STRING" id="756272.Plabr_0268"/>
<comment type="function">
    <text evidence="7">Cell wall formation. Catalyzes the addition of glutamate to the nucleotide precursor UDP-N-acetylmuramoyl-L-alanine (UMA).</text>
</comment>
<dbReference type="Pfam" id="PF08245">
    <property type="entry name" value="Mur_ligase_M"/>
    <property type="match status" value="1"/>
</dbReference>
<gene>
    <name evidence="7" type="primary">murD</name>
    <name evidence="10" type="ordered locus">Plabr_0268</name>
</gene>
<comment type="similarity">
    <text evidence="7">Belongs to the MurCDEF family.</text>
</comment>
<organism evidence="10 11">
    <name type="scientific">Rubinisphaera brasiliensis (strain ATCC 49424 / DSM 5305 / JCM 21570 / IAM 15109 / NBRC 103401 / IFAM 1448)</name>
    <name type="common">Planctomyces brasiliensis</name>
    <dbReference type="NCBI Taxonomy" id="756272"/>
    <lineage>
        <taxon>Bacteria</taxon>
        <taxon>Pseudomonadati</taxon>
        <taxon>Planctomycetota</taxon>
        <taxon>Planctomycetia</taxon>
        <taxon>Planctomycetales</taxon>
        <taxon>Planctomycetaceae</taxon>
        <taxon>Rubinisphaera</taxon>
    </lineage>
</organism>
<dbReference type="Proteomes" id="UP000006860">
    <property type="component" value="Chromosome"/>
</dbReference>
<keyword evidence="7" id="KW-0132">Cell division</keyword>
<dbReference type="SUPFAM" id="SSF53623">
    <property type="entry name" value="MurD-like peptide ligases, catalytic domain"/>
    <property type="match status" value="1"/>
</dbReference>
<keyword evidence="3 7" id="KW-0963">Cytoplasm</keyword>
<keyword evidence="7" id="KW-0573">Peptidoglycan synthesis</keyword>
<evidence type="ECO:0000256" key="7">
    <source>
        <dbReference type="HAMAP-Rule" id="MF_00639"/>
    </source>
</evidence>
<dbReference type="AlphaFoldDB" id="F0SPJ3"/>
<dbReference type="GO" id="GO:0005524">
    <property type="term" value="F:ATP binding"/>
    <property type="evidence" value="ECO:0007669"/>
    <property type="project" value="UniProtKB-UniRule"/>
</dbReference>
<proteinExistence type="inferred from homology"/>
<keyword evidence="6 7" id="KW-0067">ATP-binding</keyword>
<protein>
    <recommendedName>
        <fullName evidence="7">UDP-N-acetylmuramoylalanine--D-glutamate ligase</fullName>
        <ecNumber evidence="7">6.3.2.9</ecNumber>
    </recommendedName>
    <alternativeName>
        <fullName evidence="7">D-glutamic acid-adding enzyme</fullName>
    </alternativeName>
    <alternativeName>
        <fullName evidence="7">UDP-N-acetylmuramoyl-L-alanyl-D-glutamate synthetase</fullName>
    </alternativeName>
</protein>
<evidence type="ECO:0000259" key="8">
    <source>
        <dbReference type="Pfam" id="PF02875"/>
    </source>
</evidence>
<reference evidence="11" key="1">
    <citation type="submission" date="2011-02" db="EMBL/GenBank/DDBJ databases">
        <title>The complete genome of Planctomyces brasiliensis DSM 5305.</title>
        <authorList>
            <person name="Lucas S."/>
            <person name="Copeland A."/>
            <person name="Lapidus A."/>
            <person name="Bruce D."/>
            <person name="Goodwin L."/>
            <person name="Pitluck S."/>
            <person name="Kyrpides N."/>
            <person name="Mavromatis K."/>
            <person name="Pagani I."/>
            <person name="Ivanova N."/>
            <person name="Ovchinnikova G."/>
            <person name="Lu M."/>
            <person name="Detter J.C."/>
            <person name="Han C."/>
            <person name="Land M."/>
            <person name="Hauser L."/>
            <person name="Markowitz V."/>
            <person name="Cheng J.-F."/>
            <person name="Hugenholtz P."/>
            <person name="Woyke T."/>
            <person name="Wu D."/>
            <person name="Tindall B."/>
            <person name="Pomrenke H.G."/>
            <person name="Brambilla E."/>
            <person name="Klenk H.-P."/>
            <person name="Eisen J.A."/>
        </authorList>
    </citation>
    <scope>NUCLEOTIDE SEQUENCE [LARGE SCALE GENOMIC DNA]</scope>
    <source>
        <strain evidence="11">ATCC 49424 / DSM 5305 / JCM 21570 / NBRC 103401 / IFAM 1448</strain>
    </source>
</reference>
<keyword evidence="11" id="KW-1185">Reference proteome</keyword>
<evidence type="ECO:0000256" key="4">
    <source>
        <dbReference type="ARBA" id="ARBA00022598"/>
    </source>
</evidence>
<comment type="subcellular location">
    <subcellularLocation>
        <location evidence="1 7">Cytoplasm</location>
    </subcellularLocation>
</comment>
<dbReference type="InterPro" id="IPR036565">
    <property type="entry name" value="Mur-like_cat_sf"/>
</dbReference>
<dbReference type="InterPro" id="IPR036615">
    <property type="entry name" value="Mur_ligase_C_dom_sf"/>
</dbReference>
<accession>F0SPJ3</accession>
<dbReference type="InterPro" id="IPR005762">
    <property type="entry name" value="MurD"/>
</dbReference>
<dbReference type="CDD" id="cd01983">
    <property type="entry name" value="SIMIBI"/>
    <property type="match status" value="1"/>
</dbReference>
<dbReference type="Gene3D" id="3.40.1190.10">
    <property type="entry name" value="Mur-like, catalytic domain"/>
    <property type="match status" value="1"/>
</dbReference>
<evidence type="ECO:0000256" key="3">
    <source>
        <dbReference type="ARBA" id="ARBA00022490"/>
    </source>
</evidence>
<dbReference type="PANTHER" id="PTHR43692:SF1">
    <property type="entry name" value="UDP-N-ACETYLMURAMOYLALANINE--D-GLUTAMATE LIGASE"/>
    <property type="match status" value="1"/>
</dbReference>
<dbReference type="Pfam" id="PF21799">
    <property type="entry name" value="MurD-like_N"/>
    <property type="match status" value="1"/>
</dbReference>
<evidence type="ECO:0000256" key="1">
    <source>
        <dbReference type="ARBA" id="ARBA00004496"/>
    </source>
</evidence>
<dbReference type="Pfam" id="PF02875">
    <property type="entry name" value="Mur_ligase_C"/>
    <property type="match status" value="1"/>
</dbReference>
<dbReference type="GO" id="GO:0005737">
    <property type="term" value="C:cytoplasm"/>
    <property type="evidence" value="ECO:0007669"/>
    <property type="project" value="UniProtKB-SubCell"/>
</dbReference>
<dbReference type="RefSeq" id="WP_013626641.1">
    <property type="nucleotide sequence ID" value="NC_015174.1"/>
</dbReference>
<dbReference type="GO" id="GO:0071555">
    <property type="term" value="P:cell wall organization"/>
    <property type="evidence" value="ECO:0007669"/>
    <property type="project" value="UniProtKB-KW"/>
</dbReference>
<evidence type="ECO:0000259" key="9">
    <source>
        <dbReference type="Pfam" id="PF08245"/>
    </source>
</evidence>
<comment type="catalytic activity">
    <reaction evidence="7">
        <text>UDP-N-acetyl-alpha-D-muramoyl-L-alanine + D-glutamate + ATP = UDP-N-acetyl-alpha-D-muramoyl-L-alanyl-D-glutamate + ADP + phosphate + H(+)</text>
        <dbReference type="Rhea" id="RHEA:16429"/>
        <dbReference type="ChEBI" id="CHEBI:15378"/>
        <dbReference type="ChEBI" id="CHEBI:29986"/>
        <dbReference type="ChEBI" id="CHEBI:30616"/>
        <dbReference type="ChEBI" id="CHEBI:43474"/>
        <dbReference type="ChEBI" id="CHEBI:83898"/>
        <dbReference type="ChEBI" id="CHEBI:83900"/>
        <dbReference type="ChEBI" id="CHEBI:456216"/>
        <dbReference type="EC" id="6.3.2.9"/>
    </reaction>
</comment>
<dbReference type="HAMAP" id="MF_00639">
    <property type="entry name" value="MurD"/>
    <property type="match status" value="1"/>
</dbReference>
<dbReference type="KEGG" id="pbs:Plabr_0268"/>
<dbReference type="HOGENOM" id="CLU_032540_0_0_0"/>
<feature type="domain" description="Mur ligase C-terminal" evidence="8">
    <location>
        <begin position="299"/>
        <end position="415"/>
    </location>
</feature>
<dbReference type="GO" id="GO:0051301">
    <property type="term" value="P:cell division"/>
    <property type="evidence" value="ECO:0007669"/>
    <property type="project" value="UniProtKB-KW"/>
</dbReference>
<keyword evidence="5 7" id="KW-0547">Nucleotide-binding</keyword>
<dbReference type="PANTHER" id="PTHR43692">
    <property type="entry name" value="UDP-N-ACETYLMURAMOYLALANINE--D-GLUTAMATE LIGASE"/>
    <property type="match status" value="1"/>
</dbReference>
<keyword evidence="4 7" id="KW-0436">Ligase</keyword>
<name>F0SPJ3_RUBBR</name>
<evidence type="ECO:0000256" key="6">
    <source>
        <dbReference type="ARBA" id="ARBA00022840"/>
    </source>
</evidence>
<dbReference type="UniPathway" id="UPA00219"/>
<dbReference type="EC" id="6.3.2.9" evidence="7"/>
<feature type="domain" description="Mur ligase central" evidence="9">
    <location>
        <begin position="121"/>
        <end position="243"/>
    </location>
</feature>
<dbReference type="InterPro" id="IPR004101">
    <property type="entry name" value="Mur_ligase_C"/>
</dbReference>
<dbReference type="EMBL" id="CP002546">
    <property type="protein sequence ID" value="ADY57897.1"/>
    <property type="molecule type" value="Genomic_DNA"/>
</dbReference>
<comment type="pathway">
    <text evidence="2 7">Cell wall biogenesis; peptidoglycan biosynthesis.</text>
</comment>
<sequence>MLSTEFLKPGQKITAHGLGRFGGQVAAIRFLAEQGLSVLVSDQADPATLADSIAAVEPYPQVHFRWGPHRLEDFTSCDAVLISPGIRPNHPCVQAAVEEGIPVLTEMQLFLERNPAPVLAVSGTVGKSTVTTMLAHVLKESGRSVHVGGNLGLSLLPELDCIQPDDVVVLELSSFQLHWLQEMQPRFEGVIVTNLFPHHLEWHGSSGEYETAKQVMLAGQQAQDWAVLPAELQLRPGWQGKAETGSPVNVVALSEVSVPSDWPLHWQENTASVLAAAVRLGVSPAQAAECLKSYQGLPHRLQQVRIWQGRRIIDDSKATSPWATLAGMRAMRESFWLILGGAASSDDPAELLAALPDVPLLRGIALMGPGGKLWGEAVRRAVEAGVQVEQFESQHEACRWAAKASQAGETILLSPGCPSFNEFLHYEQRGAAFAAWFAADSAE</sequence>
<evidence type="ECO:0000256" key="5">
    <source>
        <dbReference type="ARBA" id="ARBA00022741"/>
    </source>
</evidence>
<dbReference type="Gene3D" id="3.90.190.20">
    <property type="entry name" value="Mur ligase, C-terminal domain"/>
    <property type="match status" value="1"/>
</dbReference>
<dbReference type="InterPro" id="IPR013221">
    <property type="entry name" value="Mur_ligase_cen"/>
</dbReference>
<keyword evidence="7" id="KW-0133">Cell shape</keyword>
<dbReference type="GO" id="GO:0009252">
    <property type="term" value="P:peptidoglycan biosynthetic process"/>
    <property type="evidence" value="ECO:0007669"/>
    <property type="project" value="UniProtKB-UniRule"/>
</dbReference>
<evidence type="ECO:0000313" key="11">
    <source>
        <dbReference type="Proteomes" id="UP000006860"/>
    </source>
</evidence>
<dbReference type="Gene3D" id="3.40.50.720">
    <property type="entry name" value="NAD(P)-binding Rossmann-like Domain"/>
    <property type="match status" value="1"/>
</dbReference>
<dbReference type="GO" id="GO:0008764">
    <property type="term" value="F:UDP-N-acetylmuramoylalanine-D-glutamate ligase activity"/>
    <property type="evidence" value="ECO:0007669"/>
    <property type="project" value="UniProtKB-UniRule"/>
</dbReference>
<dbReference type="SUPFAM" id="SSF51984">
    <property type="entry name" value="MurCD N-terminal domain"/>
    <property type="match status" value="1"/>
</dbReference>
<evidence type="ECO:0000256" key="2">
    <source>
        <dbReference type="ARBA" id="ARBA00004752"/>
    </source>
</evidence>
<keyword evidence="7" id="KW-0961">Cell wall biogenesis/degradation</keyword>
<keyword evidence="7" id="KW-0131">Cell cycle</keyword>
<feature type="binding site" evidence="7">
    <location>
        <begin position="123"/>
        <end position="129"/>
    </location>
    <ligand>
        <name>ATP</name>
        <dbReference type="ChEBI" id="CHEBI:30616"/>
    </ligand>
</feature>